<sequence>VTLTLRFTRAASRSEITAVGISPSPSSSSSRTNNNGAGAAATTTTTPSLAYAIFPGAQSDQRPWIDTFDLVSRRGYSKIAGPVASFSPTLHSPPLRVGKSAASSTLLSSSPSSSSSSSSAAAEAFPRIATLSSSTQTLTVRDLASAKALLELKQVSAPIAWSPDGRTIAAAEASSSSSQQHRIGTWDVRTGLRTGRVPGHIDAVTHVSFLGSDANAAIVTLSRDGTARVTDPRTSRTLYKLEVDNNDAAGGGCRIPRALGVSPDGATVVSVWGTAVHVWMPRHGRLTSYRLGGTRPPACEGWPLCVSPDCRYIACWTESGFDVMDAASGSVVCAREGGPLVTAAAFSVDGRVLVVGRISGDVEVWDVVDE</sequence>
<dbReference type="InterPro" id="IPR015943">
    <property type="entry name" value="WD40/YVTN_repeat-like_dom_sf"/>
</dbReference>
<dbReference type="GeneID" id="36597160"/>
<dbReference type="GO" id="GO:1990234">
    <property type="term" value="C:transferase complex"/>
    <property type="evidence" value="ECO:0007669"/>
    <property type="project" value="UniProtKB-ARBA"/>
</dbReference>
<organism evidence="9 10">
    <name type="scientific">Trichoderma citrinoviride</name>
    <dbReference type="NCBI Taxonomy" id="58853"/>
    <lineage>
        <taxon>Eukaryota</taxon>
        <taxon>Fungi</taxon>
        <taxon>Dikarya</taxon>
        <taxon>Ascomycota</taxon>
        <taxon>Pezizomycotina</taxon>
        <taxon>Sordariomycetes</taxon>
        <taxon>Hypocreomycetidae</taxon>
        <taxon>Hypocreales</taxon>
        <taxon>Hypocreaceae</taxon>
        <taxon>Trichoderma</taxon>
    </lineage>
</organism>
<feature type="non-terminal residue" evidence="9">
    <location>
        <position position="370"/>
    </location>
</feature>
<dbReference type="PROSITE" id="PS50082">
    <property type="entry name" value="WD_REPEATS_2"/>
    <property type="match status" value="1"/>
</dbReference>
<dbReference type="SMART" id="SM00320">
    <property type="entry name" value="WD40"/>
    <property type="match status" value="2"/>
</dbReference>
<evidence type="ECO:0000256" key="5">
    <source>
        <dbReference type="ARBA" id="ARBA00039789"/>
    </source>
</evidence>
<keyword evidence="3" id="KW-0175">Coiled coil</keyword>
<dbReference type="AlphaFoldDB" id="A0A2T4BAD1"/>
<dbReference type="RefSeq" id="XP_024749604.1">
    <property type="nucleotide sequence ID" value="XM_024889041.1"/>
</dbReference>
<reference evidence="10" key="1">
    <citation type="submission" date="2016-07" db="EMBL/GenBank/DDBJ databases">
        <title>Multiple horizontal gene transfer events from other fungi enriched the ability of initially mycotrophic Trichoderma (Ascomycota) to feed on dead plant biomass.</title>
        <authorList>
            <consortium name="DOE Joint Genome Institute"/>
            <person name="Atanasova L."/>
            <person name="Chenthamara K."/>
            <person name="Zhang J."/>
            <person name="Grujic M."/>
            <person name="Henrissat B."/>
            <person name="Kuo A."/>
            <person name="Aerts A."/>
            <person name="Salamov A."/>
            <person name="Lipzen A."/>
            <person name="Labutti K."/>
            <person name="Barry K."/>
            <person name="Miao Y."/>
            <person name="Rahimi M.J."/>
            <person name="Shen Q."/>
            <person name="Grigoriev I.V."/>
            <person name="Kubicek C.P."/>
            <person name="Druzhinina I.S."/>
        </authorList>
    </citation>
    <scope>NUCLEOTIDE SEQUENCE [LARGE SCALE GENOMIC DNA]</scope>
    <source>
        <strain evidence="10">TUCIM 6016</strain>
    </source>
</reference>
<dbReference type="OrthoDB" id="2013972at2759"/>
<dbReference type="InterPro" id="IPR011044">
    <property type="entry name" value="Quino_amine_DH_bsu"/>
</dbReference>
<dbReference type="PANTHER" id="PTHR22847:SF637">
    <property type="entry name" value="WD REPEAT DOMAIN 5B"/>
    <property type="match status" value="1"/>
</dbReference>
<keyword evidence="1 7" id="KW-0853">WD repeat</keyword>
<feature type="repeat" description="WD" evidence="7">
    <location>
        <begin position="341"/>
        <end position="370"/>
    </location>
</feature>
<dbReference type="PANTHER" id="PTHR22847">
    <property type="entry name" value="WD40 REPEAT PROTEIN"/>
    <property type="match status" value="1"/>
</dbReference>
<evidence type="ECO:0000256" key="7">
    <source>
        <dbReference type="PROSITE-ProRule" id="PRU00221"/>
    </source>
</evidence>
<evidence type="ECO:0000256" key="6">
    <source>
        <dbReference type="ARBA" id="ARBA00043913"/>
    </source>
</evidence>
<name>A0A2T4BAD1_9HYPO</name>
<evidence type="ECO:0000256" key="8">
    <source>
        <dbReference type="SAM" id="MobiDB-lite"/>
    </source>
</evidence>
<dbReference type="EMBL" id="KZ680213">
    <property type="protein sequence ID" value="PTB66284.1"/>
    <property type="molecule type" value="Genomic_DNA"/>
</dbReference>
<dbReference type="Gene3D" id="2.130.10.10">
    <property type="entry name" value="YVTN repeat-like/Quinoprotein amine dehydrogenase"/>
    <property type="match status" value="2"/>
</dbReference>
<evidence type="ECO:0000313" key="10">
    <source>
        <dbReference type="Proteomes" id="UP000241546"/>
    </source>
</evidence>
<keyword evidence="2" id="KW-0677">Repeat</keyword>
<dbReference type="SUPFAM" id="SSF50969">
    <property type="entry name" value="YVTN repeat-like/Quinoprotein amine dehydrogenase"/>
    <property type="match status" value="1"/>
</dbReference>
<comment type="similarity">
    <text evidence="4">Belongs to the WD repeat MDV1/CAF4 family.</text>
</comment>
<evidence type="ECO:0000256" key="4">
    <source>
        <dbReference type="ARBA" id="ARBA00038415"/>
    </source>
</evidence>
<gene>
    <name evidence="9" type="ORF">BBK36DRAFT_1092920</name>
</gene>
<dbReference type="InterPro" id="IPR001680">
    <property type="entry name" value="WD40_rpt"/>
</dbReference>
<feature type="non-terminal residue" evidence="9">
    <location>
        <position position="1"/>
    </location>
</feature>
<feature type="region of interest" description="Disordered" evidence="8">
    <location>
        <begin position="19"/>
        <end position="42"/>
    </location>
</feature>
<evidence type="ECO:0000256" key="1">
    <source>
        <dbReference type="ARBA" id="ARBA00022574"/>
    </source>
</evidence>
<dbReference type="Proteomes" id="UP000241546">
    <property type="component" value="Unassembled WGS sequence"/>
</dbReference>
<dbReference type="Pfam" id="PF00400">
    <property type="entry name" value="WD40"/>
    <property type="match status" value="1"/>
</dbReference>
<proteinExistence type="inferred from homology"/>
<evidence type="ECO:0000256" key="2">
    <source>
        <dbReference type="ARBA" id="ARBA00022737"/>
    </source>
</evidence>
<comment type="function">
    <text evidence="6">Involved in mitochondrial fission. Acts as an adapter protein required to form mitochondrial fission complexes. Formation of these complexes is required to promote constriction and fission of the mitochondrial compartment at a late step in mitochondrial division.</text>
</comment>
<evidence type="ECO:0000313" key="9">
    <source>
        <dbReference type="EMBL" id="PTB66284.1"/>
    </source>
</evidence>
<evidence type="ECO:0000256" key="3">
    <source>
        <dbReference type="ARBA" id="ARBA00023054"/>
    </source>
</evidence>
<keyword evidence="10" id="KW-1185">Reference proteome</keyword>
<accession>A0A2T4BAD1</accession>
<protein>
    <recommendedName>
        <fullName evidence="5">Mitochondrial division protein 1</fullName>
    </recommendedName>
</protein>